<dbReference type="RefSeq" id="WP_181641683.1">
    <property type="nucleotide sequence ID" value="NZ_CCXJ01000155.1"/>
</dbReference>
<gene>
    <name evidence="1" type="ORF">J2S59_001742</name>
</gene>
<evidence type="ECO:0000313" key="1">
    <source>
        <dbReference type="EMBL" id="MDP9821933.1"/>
    </source>
</evidence>
<evidence type="ECO:0000313" key="2">
    <source>
        <dbReference type="Proteomes" id="UP001240447"/>
    </source>
</evidence>
<keyword evidence="2" id="KW-1185">Reference proteome</keyword>
<sequence length="204" mass="21274">MGQRGFRSTGAGQRGPWLARIPAVVAAFALLSSCTGSDASGNAGPLEFTAGNFAGIMYPLNGPSFMAFPGCVEGDAKVVTIRDLRPKAVTGADEADIEFAAAWPEQNEPLKYASGTISEMEDAFGEWKDTSGQVESCDSESSVTGLEVAVLLPEPSEQAVVVEGFVIDYAIAGEEFSQHVTATVGMCAATPFDPAGEPPECVDR</sequence>
<comment type="caution">
    <text evidence="1">The sequence shown here is derived from an EMBL/GenBank/DDBJ whole genome shotgun (WGS) entry which is preliminary data.</text>
</comment>
<protein>
    <recommendedName>
        <fullName evidence="3">DUF3558 domain-containing protein</fullName>
    </recommendedName>
</protein>
<evidence type="ECO:0008006" key="3">
    <source>
        <dbReference type="Google" id="ProtNLM"/>
    </source>
</evidence>
<dbReference type="PROSITE" id="PS51257">
    <property type="entry name" value="PROKAR_LIPOPROTEIN"/>
    <property type="match status" value="1"/>
</dbReference>
<accession>A0ABT9NND1</accession>
<organism evidence="1 2">
    <name type="scientific">Nocardioides massiliensis</name>
    <dbReference type="NCBI Taxonomy" id="1325935"/>
    <lineage>
        <taxon>Bacteria</taxon>
        <taxon>Bacillati</taxon>
        <taxon>Actinomycetota</taxon>
        <taxon>Actinomycetes</taxon>
        <taxon>Propionibacteriales</taxon>
        <taxon>Nocardioidaceae</taxon>
        <taxon>Nocardioides</taxon>
    </lineage>
</organism>
<dbReference type="Proteomes" id="UP001240447">
    <property type="component" value="Unassembled WGS sequence"/>
</dbReference>
<reference evidence="1 2" key="1">
    <citation type="submission" date="2023-07" db="EMBL/GenBank/DDBJ databases">
        <title>Sequencing the genomes of 1000 actinobacteria strains.</title>
        <authorList>
            <person name="Klenk H.-P."/>
        </authorList>
    </citation>
    <scope>NUCLEOTIDE SEQUENCE [LARGE SCALE GENOMIC DNA]</scope>
    <source>
        <strain evidence="1 2">GD13</strain>
    </source>
</reference>
<name>A0ABT9NND1_9ACTN</name>
<proteinExistence type="predicted"/>
<dbReference type="EMBL" id="JAUSQM010000001">
    <property type="protein sequence ID" value="MDP9821933.1"/>
    <property type="molecule type" value="Genomic_DNA"/>
</dbReference>